<feature type="signal peptide" evidence="1">
    <location>
        <begin position="1"/>
        <end position="21"/>
    </location>
</feature>
<name>A3HX43_9BACT</name>
<dbReference type="EMBL" id="AAXU02000001">
    <property type="protein sequence ID" value="EAZ81166.1"/>
    <property type="molecule type" value="Genomic_DNA"/>
</dbReference>
<reference evidence="2 3" key="1">
    <citation type="journal article" date="2011" name="J. Bacteriol.">
        <title>Complete genome sequence of Algoriphagus sp. PR1, bacterial prey of a colony-forming choanoflagellate.</title>
        <authorList>
            <person name="Alegado R.A."/>
            <person name="Ferriera S."/>
            <person name="Nusbaum C."/>
            <person name="Young S.K."/>
            <person name="Zeng Q."/>
            <person name="Imamovic A."/>
            <person name="Fairclough S.R."/>
            <person name="King N."/>
        </authorList>
    </citation>
    <scope>NUCLEOTIDE SEQUENCE [LARGE SCALE GENOMIC DNA]</scope>
    <source>
        <strain evidence="2 3">PR1</strain>
    </source>
</reference>
<accession>A3HX43</accession>
<sequence length="154" mass="18197">MKRHTLLLGILIFSSIFTLQAQSLQENLLGKWKLTRDEGFEYVANSPEFMAGPQEEKDKFFDWMEEVHSKSYKNFYSLDSMTSTIVDRKEIIQEKSVWNVRKTDSVITWKIRFAPKVIQAKVIKITDQELILGYLNQDQTLGRFKTFYKKEETN</sequence>
<dbReference type="eggNOG" id="COG2814">
    <property type="taxonomic scope" value="Bacteria"/>
</dbReference>
<dbReference type="AlphaFoldDB" id="A3HX43"/>
<evidence type="ECO:0000313" key="2">
    <source>
        <dbReference type="EMBL" id="EAZ81166.1"/>
    </source>
</evidence>
<dbReference type="Proteomes" id="UP000003919">
    <property type="component" value="Unassembled WGS sequence"/>
</dbReference>
<proteinExistence type="predicted"/>
<comment type="caution">
    <text evidence="2">The sequence shown here is derived from an EMBL/GenBank/DDBJ whole genome shotgun (WGS) entry which is preliminary data.</text>
</comment>
<evidence type="ECO:0000313" key="3">
    <source>
        <dbReference type="Proteomes" id="UP000003919"/>
    </source>
</evidence>
<keyword evidence="1" id="KW-0732">Signal</keyword>
<keyword evidence="3" id="KW-1185">Reference proteome</keyword>
<evidence type="ECO:0000256" key="1">
    <source>
        <dbReference type="SAM" id="SignalP"/>
    </source>
</evidence>
<dbReference type="HOGENOM" id="CLU_1700527_0_0_10"/>
<dbReference type="RefSeq" id="WP_008202867.1">
    <property type="nucleotide sequence ID" value="NZ_CM001023.1"/>
</dbReference>
<organism evidence="2 3">
    <name type="scientific">Algoriphagus machipongonensis</name>
    <dbReference type="NCBI Taxonomy" id="388413"/>
    <lineage>
        <taxon>Bacteria</taxon>
        <taxon>Pseudomonadati</taxon>
        <taxon>Bacteroidota</taxon>
        <taxon>Cytophagia</taxon>
        <taxon>Cytophagales</taxon>
        <taxon>Cyclobacteriaceae</taxon>
        <taxon>Algoriphagus</taxon>
    </lineage>
</organism>
<dbReference type="STRING" id="388413.ALPR1_19058"/>
<feature type="chain" id="PRO_5002653167" description="Lipocalin-like domain-containing protein" evidence="1">
    <location>
        <begin position="22"/>
        <end position="154"/>
    </location>
</feature>
<gene>
    <name evidence="2" type="ORF">ALPR1_19058</name>
</gene>
<evidence type="ECO:0008006" key="4">
    <source>
        <dbReference type="Google" id="ProtNLM"/>
    </source>
</evidence>
<protein>
    <recommendedName>
        <fullName evidence="4">Lipocalin-like domain-containing protein</fullName>
    </recommendedName>
</protein>
<dbReference type="OrthoDB" id="826268at2"/>